<protein>
    <submittedName>
        <fullName evidence="3">Uncharacterized protein</fullName>
    </submittedName>
</protein>
<dbReference type="STRING" id="993070.AS031_15600"/>
<reference evidence="3 4" key="1">
    <citation type="journal article" date="2014" name="Arch. Microbiol.">
        <title>Arthrobacter enclensis sp. nov., isolated from sediment sample.</title>
        <authorList>
            <person name="Dastager S.G."/>
            <person name="Liu Q."/>
            <person name="Tang S.K."/>
            <person name="Krishnamurthi S."/>
            <person name="Lee J.C."/>
            <person name="Li W.J."/>
        </authorList>
    </citation>
    <scope>NUCLEOTIDE SEQUENCE [LARGE SCALE GENOMIC DNA]</scope>
    <source>
        <strain evidence="3 4">NIO-1008</strain>
    </source>
</reference>
<organism evidence="3 4">
    <name type="scientific">Pseudarthrobacter enclensis</name>
    <dbReference type="NCBI Taxonomy" id="993070"/>
    <lineage>
        <taxon>Bacteria</taxon>
        <taxon>Bacillati</taxon>
        <taxon>Actinomycetota</taxon>
        <taxon>Actinomycetes</taxon>
        <taxon>Micrococcales</taxon>
        <taxon>Micrococcaceae</taxon>
        <taxon>Pseudarthrobacter</taxon>
    </lineage>
</organism>
<comment type="caution">
    <text evidence="3">The sequence shown here is derived from an EMBL/GenBank/DDBJ whole genome shotgun (WGS) entry which is preliminary data.</text>
</comment>
<evidence type="ECO:0000256" key="1">
    <source>
        <dbReference type="SAM" id="MobiDB-lite"/>
    </source>
</evidence>
<feature type="signal peptide" evidence="2">
    <location>
        <begin position="1"/>
        <end position="20"/>
    </location>
</feature>
<dbReference type="Proteomes" id="UP000053199">
    <property type="component" value="Unassembled WGS sequence"/>
</dbReference>
<feature type="region of interest" description="Disordered" evidence="1">
    <location>
        <begin position="20"/>
        <end position="66"/>
    </location>
</feature>
<evidence type="ECO:0000256" key="2">
    <source>
        <dbReference type="SAM" id="SignalP"/>
    </source>
</evidence>
<accession>A0A0V8ID63</accession>
<name>A0A0V8ID63_9MICC</name>
<dbReference type="EMBL" id="LNQM01000008">
    <property type="protein sequence ID" value="KSU72692.1"/>
    <property type="molecule type" value="Genomic_DNA"/>
</dbReference>
<evidence type="ECO:0000313" key="3">
    <source>
        <dbReference type="EMBL" id="KSU72692.1"/>
    </source>
</evidence>
<evidence type="ECO:0000313" key="4">
    <source>
        <dbReference type="Proteomes" id="UP000053199"/>
    </source>
</evidence>
<keyword evidence="2" id="KW-0732">Signal</keyword>
<feature type="chain" id="PRO_5006893190" evidence="2">
    <location>
        <begin position="21"/>
        <end position="66"/>
    </location>
</feature>
<keyword evidence="4" id="KW-1185">Reference proteome</keyword>
<sequence length="66" mass="6945">MLSAAVVLFLHLAQVMSASAKPRLAGRQPSIRGGVPRVRTWPSGKGPDGKRGPRCQVPAGPMSKEP</sequence>
<dbReference type="AlphaFoldDB" id="A0A0V8ID63"/>
<gene>
    <name evidence="3" type="ORF">AS031_15600</name>
</gene>
<proteinExistence type="predicted"/>